<dbReference type="KEGG" id="bma:BMAA0317"/>
<dbReference type="HOGENOM" id="CLU_129162_0_0_4"/>
<dbReference type="Pfam" id="PF12778">
    <property type="entry name" value="PXPV"/>
    <property type="match status" value="1"/>
</dbReference>
<feature type="chain" id="PRO_5002600354" evidence="1">
    <location>
        <begin position="24"/>
        <end position="94"/>
    </location>
</feature>
<dbReference type="RefSeq" id="WP_004190916.1">
    <property type="nucleotide sequence ID" value="NC_006349.2"/>
</dbReference>
<gene>
    <name evidence="2" type="ordered locus">BMAA0317</name>
</gene>
<proteinExistence type="predicted"/>
<dbReference type="PATRIC" id="fig|243160.12.peg.3815"/>
<evidence type="ECO:0000313" key="2">
    <source>
        <dbReference type="EMBL" id="AAU46168.1"/>
    </source>
</evidence>
<dbReference type="AlphaFoldDB" id="A0A0H2WB41"/>
<sequence>MKRSLIAFALTGAGIALSGAAHAVNVDVNIGTPAPVVVAPAPAPVIVAPAPAIVVGWHGDRYWDGHRYWERREWEERHRRRGFCPPGHAKKGEC</sequence>
<dbReference type="eggNOG" id="ENOG5031Y28">
    <property type="taxonomic scope" value="Bacteria"/>
</dbReference>
<dbReference type="GeneID" id="92976988"/>
<evidence type="ECO:0000256" key="1">
    <source>
        <dbReference type="SAM" id="SignalP"/>
    </source>
</evidence>
<dbReference type="EMBL" id="CP000011">
    <property type="protein sequence ID" value="AAU46168.1"/>
    <property type="molecule type" value="Genomic_DNA"/>
</dbReference>
<accession>A0A0H2WB41</accession>
<organism evidence="2 3">
    <name type="scientific">Burkholderia mallei (strain ATCC 23344)</name>
    <dbReference type="NCBI Taxonomy" id="243160"/>
    <lineage>
        <taxon>Bacteria</taxon>
        <taxon>Pseudomonadati</taxon>
        <taxon>Pseudomonadota</taxon>
        <taxon>Betaproteobacteria</taxon>
        <taxon>Burkholderiales</taxon>
        <taxon>Burkholderiaceae</taxon>
        <taxon>Burkholderia</taxon>
        <taxon>pseudomallei group</taxon>
    </lineage>
</organism>
<feature type="signal peptide" evidence="1">
    <location>
        <begin position="1"/>
        <end position="23"/>
    </location>
</feature>
<keyword evidence="3" id="KW-1185">Reference proteome</keyword>
<name>A0A0H2WB41_BURMA</name>
<protein>
    <submittedName>
        <fullName evidence="2">Membrane protein</fullName>
    </submittedName>
</protein>
<dbReference type="Proteomes" id="UP000006693">
    <property type="component" value="Chromosome 2"/>
</dbReference>
<evidence type="ECO:0000313" key="3">
    <source>
        <dbReference type="Proteomes" id="UP000006693"/>
    </source>
</evidence>
<reference evidence="2 3" key="1">
    <citation type="journal article" date="2004" name="Proc. Natl. Acad. Sci. U.S.A.">
        <title>Structural flexibility in the Burkholderia mallei genome.</title>
        <authorList>
            <person name="Nierman W.C."/>
            <person name="DeShazer D."/>
            <person name="Kim H.S."/>
            <person name="Tettelin H."/>
            <person name="Nelson K.E."/>
            <person name="Feldblyum T."/>
            <person name="Ulrich R.L."/>
            <person name="Ronning C.M."/>
            <person name="Brinkac L.M."/>
            <person name="Daugherty S.C."/>
            <person name="Davidsen T.D."/>
            <person name="Deboy R.T."/>
            <person name="Dimitrov G."/>
            <person name="Dodson R.J."/>
            <person name="Durkin A.S."/>
            <person name="Gwinn M.L."/>
            <person name="Haft D.H."/>
            <person name="Khouri H."/>
            <person name="Kolonay J.F."/>
            <person name="Madupu R."/>
            <person name="Mohammoud Y."/>
            <person name="Nelson W.C."/>
            <person name="Radune D."/>
            <person name="Romero C.M."/>
            <person name="Sarria S."/>
            <person name="Selengut J."/>
            <person name="Shamblin C."/>
            <person name="Sullivan S.A."/>
            <person name="White O."/>
            <person name="Yu Y."/>
            <person name="Zafar N."/>
            <person name="Zhou L."/>
            <person name="Fraser C.M."/>
        </authorList>
    </citation>
    <scope>NUCLEOTIDE SEQUENCE [LARGE SCALE GENOMIC DNA]</scope>
    <source>
        <strain evidence="2 3">ATCC 23344</strain>
    </source>
</reference>
<dbReference type="InterPro" id="IPR024446">
    <property type="entry name" value="PXPV"/>
</dbReference>
<keyword evidence="1" id="KW-0732">Signal</keyword>